<dbReference type="GO" id="GO:0006351">
    <property type="term" value="P:DNA-templated transcription"/>
    <property type="evidence" value="ECO:0007669"/>
    <property type="project" value="InterPro"/>
</dbReference>
<dbReference type="InterPro" id="IPR036638">
    <property type="entry name" value="HLH_DNA-bd_sf"/>
</dbReference>
<evidence type="ECO:0000256" key="6">
    <source>
        <dbReference type="SAM" id="MobiDB-lite"/>
    </source>
</evidence>
<sequence length="309" mass="33847">MRSGVKNSNEEEDYGEEDQGGNQSNRDGKGSASKANATRSKHSVTEQRRRSKINERFQRLRDLIPNSDQKRDTASFLLEVIEYVQYLQGEVQKYEGPYQPWSAEPAKLMPWRNSHWRTQSIAPQPLGNGVGAGYAPKFNDTSQSMLLGHPHEFSEPDALADPTGKAMDQHPDLPGQAMSMAMQVLSHPPQNDGLLSHQMQRPLSDAQSGDPSLAAGTFSQPDGLIIESGTISLSTAYSQGLLNTLTDTLQRAGVDLSQANISVQIDLGKRANRGPVALEDYGNLPSTHQPPSSSGEDLEQAQKRLKTQN</sequence>
<dbReference type="FunFam" id="4.10.280.10:FF:000093">
    <property type="entry name" value="BHLH domain class transcription factor"/>
    <property type="match status" value="1"/>
</dbReference>
<proteinExistence type="predicted"/>
<evidence type="ECO:0000256" key="5">
    <source>
        <dbReference type="ARBA" id="ARBA00023242"/>
    </source>
</evidence>
<feature type="compositionally biased region" description="Acidic residues" evidence="6">
    <location>
        <begin position="10"/>
        <end position="19"/>
    </location>
</feature>
<feature type="compositionally biased region" description="Basic and acidic residues" evidence="6">
    <location>
        <begin position="43"/>
        <end position="55"/>
    </location>
</feature>
<feature type="region of interest" description="Disordered" evidence="6">
    <location>
        <begin position="272"/>
        <end position="309"/>
    </location>
</feature>
<name>A0A7N0UJ93_KALFE</name>
<keyword evidence="5" id="KW-0539">Nucleus</keyword>
<dbReference type="EnsemblPlants" id="Kaladp0071s0038.1.v1.1">
    <property type="protein sequence ID" value="Kaladp0071s0038.1.v1.1"/>
    <property type="gene ID" value="Kaladp0071s0038.v1.1"/>
</dbReference>
<keyword evidence="3" id="KW-0238">DNA-binding</keyword>
<evidence type="ECO:0000259" key="7">
    <source>
        <dbReference type="PROSITE" id="PS50888"/>
    </source>
</evidence>
<dbReference type="Pfam" id="PF00010">
    <property type="entry name" value="HLH"/>
    <property type="match status" value="1"/>
</dbReference>
<feature type="region of interest" description="Disordered" evidence="6">
    <location>
        <begin position="1"/>
        <end position="55"/>
    </location>
</feature>
<dbReference type="SMART" id="SM00353">
    <property type="entry name" value="HLH"/>
    <property type="match status" value="1"/>
</dbReference>
<dbReference type="OMA" id="GSHNMID"/>
<dbReference type="CDD" id="cd11453">
    <property type="entry name" value="bHLH_AtBIM_like"/>
    <property type="match status" value="1"/>
</dbReference>
<dbReference type="GO" id="GO:0003677">
    <property type="term" value="F:DNA binding"/>
    <property type="evidence" value="ECO:0007669"/>
    <property type="project" value="UniProtKB-KW"/>
</dbReference>
<dbReference type="GO" id="GO:0003700">
    <property type="term" value="F:DNA-binding transcription factor activity"/>
    <property type="evidence" value="ECO:0007669"/>
    <property type="project" value="InterPro"/>
</dbReference>
<dbReference type="PROSITE" id="PS50888">
    <property type="entry name" value="BHLH"/>
    <property type="match status" value="1"/>
</dbReference>
<keyword evidence="9" id="KW-1185">Reference proteome</keyword>
<dbReference type="PANTHER" id="PTHR46412:SF6">
    <property type="entry name" value="TRANSCRIPTION FACTOR BIM2"/>
    <property type="match status" value="1"/>
</dbReference>
<evidence type="ECO:0000313" key="8">
    <source>
        <dbReference type="EnsemblPlants" id="Kaladp0071s0038.1.v1.1"/>
    </source>
</evidence>
<reference evidence="8" key="1">
    <citation type="submission" date="2021-01" db="UniProtKB">
        <authorList>
            <consortium name="EnsemblPlants"/>
        </authorList>
    </citation>
    <scope>IDENTIFICATION</scope>
</reference>
<dbReference type="SUPFAM" id="SSF47459">
    <property type="entry name" value="HLH, helix-loop-helix DNA-binding domain"/>
    <property type="match status" value="1"/>
</dbReference>
<dbReference type="AlphaFoldDB" id="A0A7N0UJ93"/>
<dbReference type="Gene3D" id="4.10.280.10">
    <property type="entry name" value="Helix-loop-helix DNA-binding domain"/>
    <property type="match status" value="1"/>
</dbReference>
<dbReference type="InterPro" id="IPR011598">
    <property type="entry name" value="bHLH_dom"/>
</dbReference>
<dbReference type="PANTHER" id="PTHR46412">
    <property type="entry name" value="BES1-INTERACTING MYC-LIKE PROTEIN"/>
    <property type="match status" value="1"/>
</dbReference>
<evidence type="ECO:0000256" key="3">
    <source>
        <dbReference type="ARBA" id="ARBA00023125"/>
    </source>
</evidence>
<protein>
    <recommendedName>
        <fullName evidence="7">BHLH domain-containing protein</fullName>
    </recommendedName>
</protein>
<keyword evidence="4" id="KW-0804">Transcription</keyword>
<dbReference type="GO" id="GO:0046983">
    <property type="term" value="F:protein dimerization activity"/>
    <property type="evidence" value="ECO:0007669"/>
    <property type="project" value="InterPro"/>
</dbReference>
<feature type="domain" description="BHLH" evidence="7">
    <location>
        <begin position="37"/>
        <end position="87"/>
    </location>
</feature>
<organism evidence="8 9">
    <name type="scientific">Kalanchoe fedtschenkoi</name>
    <name type="common">Lavender scallops</name>
    <name type="synonym">South American air plant</name>
    <dbReference type="NCBI Taxonomy" id="63787"/>
    <lineage>
        <taxon>Eukaryota</taxon>
        <taxon>Viridiplantae</taxon>
        <taxon>Streptophyta</taxon>
        <taxon>Embryophyta</taxon>
        <taxon>Tracheophyta</taxon>
        <taxon>Spermatophyta</taxon>
        <taxon>Magnoliopsida</taxon>
        <taxon>eudicotyledons</taxon>
        <taxon>Gunneridae</taxon>
        <taxon>Pentapetalae</taxon>
        <taxon>Saxifragales</taxon>
        <taxon>Crassulaceae</taxon>
        <taxon>Kalanchoe</taxon>
    </lineage>
</organism>
<feature type="compositionally biased region" description="Polar residues" evidence="6">
    <location>
        <begin position="284"/>
        <end position="295"/>
    </location>
</feature>
<evidence type="ECO:0000256" key="2">
    <source>
        <dbReference type="ARBA" id="ARBA00023015"/>
    </source>
</evidence>
<dbReference type="InterPro" id="IPR044295">
    <property type="entry name" value="BIM1/2/3"/>
</dbReference>
<evidence type="ECO:0000256" key="4">
    <source>
        <dbReference type="ARBA" id="ARBA00023163"/>
    </source>
</evidence>
<keyword evidence="2" id="KW-0805">Transcription regulation</keyword>
<comment type="subcellular location">
    <subcellularLocation>
        <location evidence="1">Nucleus</location>
    </subcellularLocation>
</comment>
<dbReference type="Proteomes" id="UP000594263">
    <property type="component" value="Unplaced"/>
</dbReference>
<accession>A0A7N0UJ93</accession>
<evidence type="ECO:0000256" key="1">
    <source>
        <dbReference type="ARBA" id="ARBA00004123"/>
    </source>
</evidence>
<evidence type="ECO:0000313" key="9">
    <source>
        <dbReference type="Proteomes" id="UP000594263"/>
    </source>
</evidence>
<dbReference type="GO" id="GO:0005634">
    <property type="term" value="C:nucleus"/>
    <property type="evidence" value="ECO:0007669"/>
    <property type="project" value="UniProtKB-SubCell"/>
</dbReference>
<dbReference type="Gramene" id="Kaladp0071s0038.1.v1.1">
    <property type="protein sequence ID" value="Kaladp0071s0038.1.v1.1"/>
    <property type="gene ID" value="Kaladp0071s0038.v1.1"/>
</dbReference>